<dbReference type="PANTHER" id="PTHR46865">
    <property type="entry name" value="OXIDOREDUCTASE-RELATED"/>
    <property type="match status" value="1"/>
</dbReference>
<evidence type="ECO:0000256" key="3">
    <source>
        <dbReference type="ARBA" id="ARBA00023002"/>
    </source>
</evidence>
<reference evidence="8" key="1">
    <citation type="submission" date="2010-07" db="EMBL/GenBank/DDBJ databases">
        <title>The genome sequence of Gaeumannomyces graminis var. tritici strain R3-111a-1.</title>
        <authorList>
            <consortium name="The Broad Institute Genome Sequencing Platform"/>
            <person name="Ma L.-J."/>
            <person name="Dead R."/>
            <person name="Young S."/>
            <person name="Zeng Q."/>
            <person name="Koehrsen M."/>
            <person name="Alvarado L."/>
            <person name="Berlin A."/>
            <person name="Chapman S.B."/>
            <person name="Chen Z."/>
            <person name="Freedman E."/>
            <person name="Gellesch M."/>
            <person name="Goldberg J."/>
            <person name="Griggs A."/>
            <person name="Gujja S."/>
            <person name="Heilman E.R."/>
            <person name="Heiman D."/>
            <person name="Hepburn T."/>
            <person name="Howarth C."/>
            <person name="Jen D."/>
            <person name="Larson L."/>
            <person name="Mehta T."/>
            <person name="Neiman D."/>
            <person name="Pearson M."/>
            <person name="Roberts A."/>
            <person name="Saif S."/>
            <person name="Shea T."/>
            <person name="Shenoy N."/>
            <person name="Sisk P."/>
            <person name="Stolte C."/>
            <person name="Sykes S."/>
            <person name="Walk T."/>
            <person name="White J."/>
            <person name="Yandava C."/>
            <person name="Haas B."/>
            <person name="Nusbaum C."/>
            <person name="Birren B."/>
        </authorList>
    </citation>
    <scope>NUCLEOTIDE SEQUENCE [LARGE SCALE GENOMIC DNA]</scope>
    <source>
        <strain evidence="8">R3-111a-1</strain>
    </source>
</reference>
<dbReference type="AlphaFoldDB" id="J3NQC8"/>
<dbReference type="EMBL" id="GL385396">
    <property type="protein sequence ID" value="EJT78384.1"/>
    <property type="molecule type" value="Genomic_DNA"/>
</dbReference>
<feature type="domain" description="FAD-binding" evidence="5">
    <location>
        <begin position="4"/>
        <end position="340"/>
    </location>
</feature>
<dbReference type="PANTHER" id="PTHR46865:SF7">
    <property type="entry name" value="MONOOXYGENASE, PUTATIVE (AFU_ORTHOLOGUE AFUA_8G07040)-RELATED"/>
    <property type="match status" value="1"/>
</dbReference>
<dbReference type="SUPFAM" id="SSF51905">
    <property type="entry name" value="FAD/NAD(P)-binding domain"/>
    <property type="match status" value="1"/>
</dbReference>
<gene>
    <name evidence="7" type="primary">20343943</name>
    <name evidence="6" type="ORF">GGTG_03485</name>
</gene>
<dbReference type="Gene3D" id="3.50.50.60">
    <property type="entry name" value="FAD/NAD(P)-binding domain"/>
    <property type="match status" value="1"/>
</dbReference>
<dbReference type="eggNOG" id="ENOG502QTX9">
    <property type="taxonomic scope" value="Eukaryota"/>
</dbReference>
<keyword evidence="3" id="KW-0560">Oxidoreductase</keyword>
<reference evidence="6" key="3">
    <citation type="submission" date="2010-09" db="EMBL/GenBank/DDBJ databases">
        <title>Annotation of Gaeumannomyces graminis var. tritici R3-111a-1.</title>
        <authorList>
            <consortium name="The Broad Institute Genome Sequencing Platform"/>
            <person name="Ma L.-J."/>
            <person name="Dead R."/>
            <person name="Young S.K."/>
            <person name="Zeng Q."/>
            <person name="Gargeya S."/>
            <person name="Fitzgerald M."/>
            <person name="Haas B."/>
            <person name="Abouelleil A."/>
            <person name="Alvarado L."/>
            <person name="Arachchi H.M."/>
            <person name="Berlin A."/>
            <person name="Brown A."/>
            <person name="Chapman S.B."/>
            <person name="Chen Z."/>
            <person name="Dunbar C."/>
            <person name="Freedman E."/>
            <person name="Gearin G."/>
            <person name="Gellesch M."/>
            <person name="Goldberg J."/>
            <person name="Griggs A."/>
            <person name="Gujja S."/>
            <person name="Heiman D."/>
            <person name="Howarth C."/>
            <person name="Larson L."/>
            <person name="Lui A."/>
            <person name="MacDonald P.J.P."/>
            <person name="Mehta T."/>
            <person name="Montmayeur A."/>
            <person name="Murphy C."/>
            <person name="Neiman D."/>
            <person name="Pearson M."/>
            <person name="Priest M."/>
            <person name="Roberts A."/>
            <person name="Saif S."/>
            <person name="Shea T."/>
            <person name="Shenoy N."/>
            <person name="Sisk P."/>
            <person name="Stolte C."/>
            <person name="Sykes S."/>
            <person name="Yandava C."/>
            <person name="Wortman J."/>
            <person name="Nusbaum C."/>
            <person name="Birren B."/>
        </authorList>
    </citation>
    <scope>NUCLEOTIDE SEQUENCE</scope>
    <source>
        <strain evidence="6">R3-111a-1</strain>
    </source>
</reference>
<evidence type="ECO:0000313" key="8">
    <source>
        <dbReference type="Proteomes" id="UP000006039"/>
    </source>
</evidence>
<evidence type="ECO:0000259" key="5">
    <source>
        <dbReference type="Pfam" id="PF01494"/>
    </source>
</evidence>
<proteinExistence type="predicted"/>
<evidence type="ECO:0000313" key="7">
    <source>
        <dbReference type="EnsemblFungi" id="EJT78384"/>
    </source>
</evidence>
<feature type="transmembrane region" description="Helical" evidence="4">
    <location>
        <begin position="393"/>
        <end position="410"/>
    </location>
</feature>
<reference evidence="7" key="5">
    <citation type="submission" date="2018-04" db="UniProtKB">
        <authorList>
            <consortium name="EnsemblFungi"/>
        </authorList>
    </citation>
    <scope>IDENTIFICATION</scope>
    <source>
        <strain evidence="7">R3-111a-1</strain>
    </source>
</reference>
<dbReference type="Proteomes" id="UP000006039">
    <property type="component" value="Unassembled WGS sequence"/>
</dbReference>
<dbReference type="InterPro" id="IPR002938">
    <property type="entry name" value="FAD-bd"/>
</dbReference>
<dbReference type="EnsemblFungi" id="EJT78384">
    <property type="protein sequence ID" value="EJT78384"/>
    <property type="gene ID" value="GGTG_03485"/>
</dbReference>
<dbReference type="InterPro" id="IPR036188">
    <property type="entry name" value="FAD/NAD-bd_sf"/>
</dbReference>
<dbReference type="GeneID" id="20343943"/>
<accession>J3NQC8</accession>
<dbReference type="STRING" id="644352.J3NQC8"/>
<evidence type="ECO:0000313" key="6">
    <source>
        <dbReference type="EMBL" id="EJT78384.1"/>
    </source>
</evidence>
<dbReference type="GO" id="GO:0016491">
    <property type="term" value="F:oxidoreductase activity"/>
    <property type="evidence" value="ECO:0007669"/>
    <property type="project" value="UniProtKB-KW"/>
</dbReference>
<evidence type="ECO:0000256" key="4">
    <source>
        <dbReference type="SAM" id="Phobius"/>
    </source>
</evidence>
<keyword evidence="4" id="KW-0812">Transmembrane</keyword>
<dbReference type="OrthoDB" id="655030at2759"/>
<dbReference type="PRINTS" id="PR00420">
    <property type="entry name" value="RNGMNOXGNASE"/>
</dbReference>
<name>J3NQC8_GAET3</name>
<dbReference type="Pfam" id="PF01494">
    <property type="entry name" value="FAD_binding_3"/>
    <property type="match status" value="1"/>
</dbReference>
<reference evidence="7" key="4">
    <citation type="journal article" date="2015" name="G3 (Bethesda)">
        <title>Genome sequences of three phytopathogenic species of the Magnaporthaceae family of fungi.</title>
        <authorList>
            <person name="Okagaki L.H."/>
            <person name="Nunes C.C."/>
            <person name="Sailsbery J."/>
            <person name="Clay B."/>
            <person name="Brown D."/>
            <person name="John T."/>
            <person name="Oh Y."/>
            <person name="Young N."/>
            <person name="Fitzgerald M."/>
            <person name="Haas B.J."/>
            <person name="Zeng Q."/>
            <person name="Young S."/>
            <person name="Adiconis X."/>
            <person name="Fan L."/>
            <person name="Levin J.Z."/>
            <person name="Mitchell T.K."/>
            <person name="Okubara P.A."/>
            <person name="Farman M.L."/>
            <person name="Kohn L.M."/>
            <person name="Birren B."/>
            <person name="Ma L.-J."/>
            <person name="Dean R.A."/>
        </authorList>
    </citation>
    <scope>NUCLEOTIDE SEQUENCE</scope>
    <source>
        <strain evidence="7">R3-111a-1</strain>
    </source>
</reference>
<protein>
    <submittedName>
        <fullName evidence="6">Oxidoreductase</fullName>
    </submittedName>
</protein>
<keyword evidence="8" id="KW-1185">Reference proteome</keyword>
<dbReference type="GO" id="GO:0071949">
    <property type="term" value="F:FAD binding"/>
    <property type="evidence" value="ECO:0007669"/>
    <property type="project" value="InterPro"/>
</dbReference>
<keyword evidence="4" id="KW-0472">Membrane</keyword>
<organism evidence="6">
    <name type="scientific">Gaeumannomyces tritici (strain R3-111a-1)</name>
    <name type="common">Wheat and barley take-all root rot fungus</name>
    <name type="synonym">Gaeumannomyces graminis var. tritici</name>
    <dbReference type="NCBI Taxonomy" id="644352"/>
    <lineage>
        <taxon>Eukaryota</taxon>
        <taxon>Fungi</taxon>
        <taxon>Dikarya</taxon>
        <taxon>Ascomycota</taxon>
        <taxon>Pezizomycotina</taxon>
        <taxon>Sordariomycetes</taxon>
        <taxon>Sordariomycetidae</taxon>
        <taxon>Magnaporthales</taxon>
        <taxon>Magnaporthaceae</taxon>
        <taxon>Gaeumannomyces</taxon>
    </lineage>
</organism>
<keyword evidence="4" id="KW-1133">Transmembrane helix</keyword>
<dbReference type="InterPro" id="IPR051704">
    <property type="entry name" value="FAD_aromatic-hydroxylase"/>
</dbReference>
<sequence length="439" mass="47728">MAQLQVLIIGGGVGGLALAFWLGRLGHSVTVVERFPELRAKGQQIDLRGQGVTVARRMGLLDKIKAARVQEQGFKFVDGSGRTRAFFRFTDTGGKGRQGFTSDYEIMRGDLCRILYDAARESDNVRFVFGTTVDGLEQDEHTDSPVTVRFSSGASEQYDLVVGADGQGSRTRRQLLGLGPGERDPTVRPYGVYAGFFSVASLPSDEPVATGLLAPERRTIMTRVDNPRTTQAYLTVHGENPRAPELADAIARRDVEAQRRAFADIFEGAGWESERLVRALREREPEADDFYATDVCNVQGRSWTKGRITLLGDAGYSAATLSGFGTSGALIGAYVLAGEILRHTAGPSAANGGGKGGVDIVGALRAYDAKLRPLIEIAQAISPWIFKVPMQKSAWTITLTFWLVGIISLLRIDKLLQMLGTDGKPWDLPEYAELESLKA</sequence>
<evidence type="ECO:0000256" key="2">
    <source>
        <dbReference type="ARBA" id="ARBA00022827"/>
    </source>
</evidence>
<reference evidence="6" key="2">
    <citation type="submission" date="2010-07" db="EMBL/GenBank/DDBJ databases">
        <authorList>
            <consortium name="The Broad Institute Genome Sequencing Platform"/>
            <consortium name="Broad Institute Genome Sequencing Center for Infectious Disease"/>
            <person name="Ma L.-J."/>
            <person name="Dead R."/>
            <person name="Young S."/>
            <person name="Zeng Q."/>
            <person name="Koehrsen M."/>
            <person name="Alvarado L."/>
            <person name="Berlin A."/>
            <person name="Chapman S.B."/>
            <person name="Chen Z."/>
            <person name="Freedman E."/>
            <person name="Gellesch M."/>
            <person name="Goldberg J."/>
            <person name="Griggs A."/>
            <person name="Gujja S."/>
            <person name="Heilman E.R."/>
            <person name="Heiman D."/>
            <person name="Hepburn T."/>
            <person name="Howarth C."/>
            <person name="Jen D."/>
            <person name="Larson L."/>
            <person name="Mehta T."/>
            <person name="Neiman D."/>
            <person name="Pearson M."/>
            <person name="Roberts A."/>
            <person name="Saif S."/>
            <person name="Shea T."/>
            <person name="Shenoy N."/>
            <person name="Sisk P."/>
            <person name="Stolte C."/>
            <person name="Sykes S."/>
            <person name="Walk T."/>
            <person name="White J."/>
            <person name="Yandava C."/>
            <person name="Haas B."/>
            <person name="Nusbaum C."/>
            <person name="Birren B."/>
        </authorList>
    </citation>
    <scope>NUCLEOTIDE SEQUENCE</scope>
    <source>
        <strain evidence="6">R3-111a-1</strain>
    </source>
</reference>
<dbReference type="HOGENOM" id="CLU_009665_1_1_1"/>
<dbReference type="VEuPathDB" id="FungiDB:GGTG_03485"/>
<keyword evidence="1" id="KW-0285">Flavoprotein</keyword>
<dbReference type="RefSeq" id="XP_009219529.1">
    <property type="nucleotide sequence ID" value="XM_009221265.1"/>
</dbReference>
<keyword evidence="2" id="KW-0274">FAD</keyword>
<evidence type="ECO:0000256" key="1">
    <source>
        <dbReference type="ARBA" id="ARBA00022630"/>
    </source>
</evidence>